<feature type="region of interest" description="Disordered" evidence="2">
    <location>
        <begin position="1"/>
        <end position="311"/>
    </location>
</feature>
<dbReference type="HOGENOM" id="CLU_369207_0_0_1"/>
<gene>
    <name evidence="3" type="ORF">GALMADRAFT_132359</name>
</gene>
<keyword evidence="1" id="KW-0175">Coiled coil</keyword>
<dbReference type="Proteomes" id="UP000027222">
    <property type="component" value="Unassembled WGS sequence"/>
</dbReference>
<dbReference type="AlphaFoldDB" id="A0A067TR77"/>
<feature type="compositionally biased region" description="Basic and acidic residues" evidence="2">
    <location>
        <begin position="30"/>
        <end position="41"/>
    </location>
</feature>
<feature type="compositionally biased region" description="Gly residues" evidence="2">
    <location>
        <begin position="141"/>
        <end position="161"/>
    </location>
</feature>
<feature type="compositionally biased region" description="Pro residues" evidence="2">
    <location>
        <begin position="239"/>
        <end position="250"/>
    </location>
</feature>
<evidence type="ECO:0000256" key="2">
    <source>
        <dbReference type="SAM" id="MobiDB-lite"/>
    </source>
</evidence>
<feature type="compositionally biased region" description="Basic and acidic residues" evidence="2">
    <location>
        <begin position="218"/>
        <end position="236"/>
    </location>
</feature>
<feature type="compositionally biased region" description="Polar residues" evidence="2">
    <location>
        <begin position="260"/>
        <end position="291"/>
    </location>
</feature>
<feature type="compositionally biased region" description="Pro residues" evidence="2">
    <location>
        <begin position="294"/>
        <end position="311"/>
    </location>
</feature>
<reference evidence="4" key="1">
    <citation type="journal article" date="2014" name="Proc. Natl. Acad. Sci. U.S.A.">
        <title>Extensive sampling of basidiomycete genomes demonstrates inadequacy of the white-rot/brown-rot paradigm for wood decay fungi.</title>
        <authorList>
            <person name="Riley R."/>
            <person name="Salamov A.A."/>
            <person name="Brown D.W."/>
            <person name="Nagy L.G."/>
            <person name="Floudas D."/>
            <person name="Held B.W."/>
            <person name="Levasseur A."/>
            <person name="Lombard V."/>
            <person name="Morin E."/>
            <person name="Otillar R."/>
            <person name="Lindquist E.A."/>
            <person name="Sun H."/>
            <person name="LaButti K.M."/>
            <person name="Schmutz J."/>
            <person name="Jabbour D."/>
            <person name="Luo H."/>
            <person name="Baker S.E."/>
            <person name="Pisabarro A.G."/>
            <person name="Walton J.D."/>
            <person name="Blanchette R.A."/>
            <person name="Henrissat B."/>
            <person name="Martin F."/>
            <person name="Cullen D."/>
            <person name="Hibbett D.S."/>
            <person name="Grigoriev I.V."/>
        </authorList>
    </citation>
    <scope>NUCLEOTIDE SEQUENCE [LARGE SCALE GENOMIC DNA]</scope>
    <source>
        <strain evidence="4">CBS 339.88</strain>
    </source>
</reference>
<dbReference type="STRING" id="685588.A0A067TR77"/>
<feature type="coiled-coil region" evidence="1">
    <location>
        <begin position="598"/>
        <end position="625"/>
    </location>
</feature>
<evidence type="ECO:0000313" key="4">
    <source>
        <dbReference type="Proteomes" id="UP000027222"/>
    </source>
</evidence>
<feature type="compositionally biased region" description="Low complexity" evidence="2">
    <location>
        <begin position="182"/>
        <end position="211"/>
    </location>
</feature>
<feature type="compositionally biased region" description="Polar residues" evidence="2">
    <location>
        <begin position="69"/>
        <end position="98"/>
    </location>
</feature>
<evidence type="ECO:0000256" key="1">
    <source>
        <dbReference type="SAM" id="Coils"/>
    </source>
</evidence>
<sequence length="750" mass="81962">MPGPFPRCRGYDDDKNPVGKGCNNPGCRFTHPDSSDWDRAIRKSNNFASGPRQFGSSARNDPVRKPSGPWNSSHNANSTLLPETGNRWVTQASSSSGIESRAPVNYPGKTVEPIVWPIEPSAKDSSTSGGWSTSGNEWTSSGGGGWDSTGGGGWDSTGGSGWQSSGDGEAASSGAAGGSGGSAPSADSWTAGTTSSGATGGWATSDSATTAFGVGNDNARDKNSEDKGKQKADVTMRDPSPPPRPIPLPAPRGVRRESQSTKSDQTPLQTDGKHSGQSLSKSPIATPSITKPTAPAPLPRIKPKTSLPPPPNLKKMALELSASKAAQETGNIYMHDISDTQSPAPPDPKNYTGPMGRVALYTDNLKLLQDLVVSHVLLDRAQQADVRWKRTQNSEIYAHATPLTRDFLDRHRTEYTKKVQDAKKRQGRALKALISLPDFATKTKNVNPKFTKEVVKKYTEELRDWLNDLQMHKRLLVERDAEDAKHRDLASALLPTSGSISMEMQPPQPTAQELFCRGNGTWKELKEVSDELAERFSITQEQFYLEKYTRADDLDNQLQQIPMEVDDAIEVDTQDPADDLLHEITHVGDNLGAQAIRAANLFKRIDELQAEYAIVVAEKEKMNQICVQAEEQFKEFELSKVANTIKIDELTAKLHKLPLHRRIQPPSTSPPPVKMDHIVEHIRPLLLQRMQKEVSPIFEALRQRCLENQEDVAKEVEALVKPAVDMTDAICQRVMSMTLAQPTSSPAPAP</sequence>
<feature type="compositionally biased region" description="Low complexity" evidence="2">
    <location>
        <begin position="125"/>
        <end position="140"/>
    </location>
</feature>
<organism evidence="3 4">
    <name type="scientific">Galerina marginata (strain CBS 339.88)</name>
    <dbReference type="NCBI Taxonomy" id="685588"/>
    <lineage>
        <taxon>Eukaryota</taxon>
        <taxon>Fungi</taxon>
        <taxon>Dikarya</taxon>
        <taxon>Basidiomycota</taxon>
        <taxon>Agaricomycotina</taxon>
        <taxon>Agaricomycetes</taxon>
        <taxon>Agaricomycetidae</taxon>
        <taxon>Agaricales</taxon>
        <taxon>Agaricineae</taxon>
        <taxon>Strophariaceae</taxon>
        <taxon>Galerina</taxon>
    </lineage>
</organism>
<feature type="compositionally biased region" description="Low complexity" evidence="2">
    <location>
        <begin position="162"/>
        <end position="174"/>
    </location>
</feature>
<evidence type="ECO:0008006" key="5">
    <source>
        <dbReference type="Google" id="ProtNLM"/>
    </source>
</evidence>
<protein>
    <recommendedName>
        <fullName evidence="5">C3H1-type domain-containing protein</fullName>
    </recommendedName>
</protein>
<dbReference type="OrthoDB" id="6017at2759"/>
<proteinExistence type="predicted"/>
<keyword evidence="4" id="KW-1185">Reference proteome</keyword>
<evidence type="ECO:0000313" key="3">
    <source>
        <dbReference type="EMBL" id="KDR85696.1"/>
    </source>
</evidence>
<accession>A0A067TR77</accession>
<name>A0A067TR77_GALM3</name>
<dbReference type="EMBL" id="KL142367">
    <property type="protein sequence ID" value="KDR85696.1"/>
    <property type="molecule type" value="Genomic_DNA"/>
</dbReference>
<feature type="compositionally biased region" description="Polar residues" evidence="2">
    <location>
        <begin position="43"/>
        <end position="59"/>
    </location>
</feature>